<organism evidence="2">
    <name type="scientific">Rhizobium loti</name>
    <name type="common">Mesorhizobium loti</name>
    <dbReference type="NCBI Taxonomy" id="381"/>
    <lineage>
        <taxon>Bacteria</taxon>
        <taxon>Pseudomonadati</taxon>
        <taxon>Pseudomonadota</taxon>
        <taxon>Alphaproteobacteria</taxon>
        <taxon>Hyphomicrobiales</taxon>
        <taxon>Phyllobacteriaceae</taxon>
        <taxon>Mesorhizobium</taxon>
    </lineage>
</organism>
<evidence type="ECO:0000313" key="2">
    <source>
        <dbReference type="EMBL" id="BAN09977.1"/>
    </source>
</evidence>
<feature type="compositionally biased region" description="Basic and acidic residues" evidence="1">
    <location>
        <begin position="449"/>
        <end position="464"/>
    </location>
</feature>
<reference evidence="2" key="2">
    <citation type="journal article" date="2013" name="Microbes Environ.">
        <title>Commonalities and Differences among Symbiosis Islands of Three Mesorhizobium loti Strains.</title>
        <authorList>
            <person name="Kasai-Maita H."/>
            <person name="Hirakawa H."/>
            <person name="Nakamura Y."/>
            <person name="Kaneko T."/>
            <person name="Miki K."/>
            <person name="Maruya J."/>
            <person name="Okazaki S."/>
            <person name="Tabata S."/>
            <person name="Saeki K."/>
            <person name="Sato S."/>
        </authorList>
    </citation>
    <scope>NUCLEOTIDE SEQUENCE</scope>
    <source>
        <strain evidence="2">NZP2037</strain>
    </source>
</reference>
<protein>
    <submittedName>
        <fullName evidence="2">Uncharacterized protein</fullName>
    </submittedName>
</protein>
<reference evidence="2" key="1">
    <citation type="submission" date="2012-10" db="EMBL/GenBank/DDBJ databases">
        <authorList>
            <person name="Maita H."/>
            <person name="Sato S."/>
        </authorList>
    </citation>
    <scope>NUCLEOTIDE SEQUENCE</scope>
    <source>
        <strain evidence="2">NZP2037</strain>
    </source>
</reference>
<dbReference type="RefSeq" id="WP_019856496.1">
    <property type="nucleotide sequence ID" value="NZ_LZTL01000031.1"/>
</dbReference>
<accession>M5ANG6</accession>
<sequence length="478" mass="53491">MTSEVVVMNSLGVALASDSAATVNNGEGDKVFNSADKLFMLSKRHPVGVMVYDNAALLGVPWETIIKVFRRQLGNSRFATLEEYGSALIGFLDRNERLFPAALQDRFYLRSIETLFALLENRIEDAIYASFVDGTDPPPASSDIARQIINKERNSWKSEAEASCLAEGVGARLTGRFSGEISKRIAAAFGPFRIDSETMQALYELARLIVSKERIPSFSLSGIVVAGFGEDEHFPVMQSMEIGEVFEGRLKYRCCEVRRIDCDTPSVIVPFADGDMVNTFLHGMNPGFELRMTKEIADLVTNLPDAIVDAIADLTDEQRAKWKSQFRPESKKAIKSLIQKLNEQREEKHLGPIKQAIANMPKDELGFAAARLVSLNWFQKRMSLSTETVGGPVDVAVISKGDGFIWIDRKHYFRPELNQHFFDNYHFDQETNGASHDQGEKARKHKNARTREKSDGRSAGRTDRAISSPQSRPRRDAD</sequence>
<dbReference type="EMBL" id="AP012557">
    <property type="protein sequence ID" value="BAN09977.1"/>
    <property type="molecule type" value="Genomic_DNA"/>
</dbReference>
<proteinExistence type="predicted"/>
<name>M5ANG6_RHILI</name>
<dbReference type="AlphaFoldDB" id="M5ANG6"/>
<feature type="region of interest" description="Disordered" evidence="1">
    <location>
        <begin position="429"/>
        <end position="478"/>
    </location>
</feature>
<evidence type="ECO:0000256" key="1">
    <source>
        <dbReference type="SAM" id="MobiDB-lite"/>
    </source>
</evidence>
<dbReference type="OrthoDB" id="978985at2"/>